<proteinExistence type="predicted"/>
<evidence type="ECO:0000313" key="1">
    <source>
        <dbReference type="EMBL" id="RMT72233.1"/>
    </source>
</evidence>
<sequence length="679" mass="72659">MARIPIGPGVPQVMPEVQQNRVITRDTSGEARGAQQIANAVTTGALGYLEQQQREDSALAKVKASNSLLDRETAISAINRDLSEQVATGKLSYDQLEETYGSAVSKLEPLQASGLDPTTAGELERSAKRMQIKGLEGVQTLKVAARKDSAAADLTSRMDLLGKDAAMPGANIDQINARMDAEDIDIAGHLAYGEQWQNRKQQFKDNNWTTHATQRVVEARDNLGTMQKIQNDLTSGEGFYAGKLDPEKRTQLLNTITGRIYQIKEHNERQAEIRENKAERALTQMDRQAATGIPPTPADQQRWQSLVSGTSAAGEFKERINQMAEVQGLLRQPIEAQQQYVDQKRQQMAANGGGVAEQANLNRLQSAIDTNVKLMKTDPLSFSALRTGSDVEPLDLSQIGTTEGQQALGEQIASRFDVTNAVRKKYGPEVSRVPFKAQELEAIKAGYEAADDKTKIGILAAVGGAAPTGPDAAAAIKAIAPEQPITLLAGMAQYRGLKAADGTDVAKTLMVGSKILKDKSVATPEDSVMQASFESIVGNAMPGGTQQREHAYTGFKAIYAGLAEASGKRYDPAVKDVDGALAKKAADMITGGVTTRGGGWFSGSSYKVIKPYGMDDDAFDKAVTGQLGAVAASAGLSVEQLNDMPLSAVPGTEGAYYLLNAGRIQLDPKTNQPVVVKVK</sequence>
<gene>
    <name evidence="1" type="ORF">ALP42_02581</name>
</gene>
<dbReference type="RefSeq" id="WP_002552457.1">
    <property type="nucleotide sequence ID" value="NZ_NIAY01000061.1"/>
</dbReference>
<dbReference type="EMBL" id="RBTN01000250">
    <property type="protein sequence ID" value="RMT72233.1"/>
    <property type="molecule type" value="Genomic_DNA"/>
</dbReference>
<organism evidence="1 2">
    <name type="scientific">Pseudomonas savastanoi pv. nerii</name>
    <dbReference type="NCBI Taxonomy" id="360921"/>
    <lineage>
        <taxon>Bacteria</taxon>
        <taxon>Pseudomonadati</taxon>
        <taxon>Pseudomonadota</taxon>
        <taxon>Gammaproteobacteria</taxon>
        <taxon>Pseudomonadales</taxon>
        <taxon>Pseudomonadaceae</taxon>
        <taxon>Pseudomonas</taxon>
    </lineage>
</organism>
<protein>
    <submittedName>
        <fullName evidence="1">Structural protein P5</fullName>
    </submittedName>
</protein>
<accession>A0A3M5PP60</accession>
<name>A0A3M5PP60_PSESS</name>
<reference evidence="1 2" key="1">
    <citation type="submission" date="2018-08" db="EMBL/GenBank/DDBJ databases">
        <title>Recombination of ecologically and evolutionarily significant loci maintains genetic cohesion in the Pseudomonas syringae species complex.</title>
        <authorList>
            <person name="Dillon M."/>
            <person name="Thakur S."/>
            <person name="Almeida R.N.D."/>
            <person name="Weir B.S."/>
            <person name="Guttman D.S."/>
        </authorList>
    </citation>
    <scope>NUCLEOTIDE SEQUENCE [LARGE SCALE GENOMIC DNA]</scope>
    <source>
        <strain evidence="1 2">ICMP 13786</strain>
    </source>
</reference>
<dbReference type="AlphaFoldDB" id="A0A3M5PP60"/>
<evidence type="ECO:0000313" key="2">
    <source>
        <dbReference type="Proteomes" id="UP000268636"/>
    </source>
</evidence>
<comment type="caution">
    <text evidence="1">The sequence shown here is derived from an EMBL/GenBank/DDBJ whole genome shotgun (WGS) entry which is preliminary data.</text>
</comment>
<dbReference type="Proteomes" id="UP000268636">
    <property type="component" value="Unassembled WGS sequence"/>
</dbReference>